<dbReference type="EMBL" id="DUGH01000075">
    <property type="protein sequence ID" value="HIH16352.1"/>
    <property type="molecule type" value="Genomic_DNA"/>
</dbReference>
<comment type="caution">
    <text evidence="1">The sequence shown here is derived from an EMBL/GenBank/DDBJ whole genome shotgun (WGS) entry which is preliminary data.</text>
</comment>
<reference evidence="2" key="3">
    <citation type="submission" date="2021-05" db="EMBL/GenBank/DDBJ databases">
        <title>Protein family content uncovers lineage relationships and bacterial pathway maintenance mechanisms in DPANN archaea.</title>
        <authorList>
            <person name="Castelle C.J."/>
            <person name="Meheust R."/>
            <person name="Jaffe A.L."/>
            <person name="Seitz K."/>
            <person name="Gong X."/>
            <person name="Baker B.J."/>
            <person name="Banfield J.F."/>
        </authorList>
    </citation>
    <scope>NUCLEOTIDE SEQUENCE</scope>
    <source>
        <strain evidence="2">RIFCSPLOWO2_01_FULL_58_19</strain>
    </source>
</reference>
<accession>A0A7J4JF03</accession>
<gene>
    <name evidence="1" type="ORF">HA252_03030</name>
    <name evidence="2" type="ORF">J4203_00600</name>
</gene>
<sequence>MNLPSGSLLRQAVNAKQADYKREVFLQANEGFSGYLVATVEGVEGIEEGALFYRDGKIVASVYEYLKHGVSVSSEEAARCCFNALASDYAVYDLVKLSNQQVDLVLALNEGYRLKAALEKNGVQRLFAKEFSTAFAERFLASILLQKRFSESKYHLLKKLGLHKLGN</sequence>
<evidence type="ECO:0000313" key="2">
    <source>
        <dbReference type="EMBL" id="MBS3062345.1"/>
    </source>
</evidence>
<reference evidence="2" key="2">
    <citation type="submission" date="2021-03" db="EMBL/GenBank/DDBJ databases">
        <authorList>
            <person name="Jaffe A."/>
        </authorList>
    </citation>
    <scope>NUCLEOTIDE SEQUENCE</scope>
    <source>
        <strain evidence="2">RIFCSPLOWO2_01_FULL_58_19</strain>
    </source>
</reference>
<evidence type="ECO:0000313" key="3">
    <source>
        <dbReference type="Proteomes" id="UP000564964"/>
    </source>
</evidence>
<dbReference type="AlphaFoldDB" id="A0A7J4JF03"/>
<proteinExistence type="predicted"/>
<dbReference type="EMBL" id="JAGVWE010000002">
    <property type="protein sequence ID" value="MBS3062345.1"/>
    <property type="molecule type" value="Genomic_DNA"/>
</dbReference>
<dbReference type="Proteomes" id="UP000564964">
    <property type="component" value="Unassembled WGS sequence"/>
</dbReference>
<evidence type="ECO:0000313" key="1">
    <source>
        <dbReference type="EMBL" id="HIH16352.1"/>
    </source>
</evidence>
<dbReference type="InterPro" id="IPR019249">
    <property type="entry name" value="DUF2226"/>
</dbReference>
<name>A0A7J4JF03_9ARCH</name>
<dbReference type="Proteomes" id="UP000678237">
    <property type="component" value="Unassembled WGS sequence"/>
</dbReference>
<organism evidence="1 3">
    <name type="scientific">Candidatus Iainarchaeum sp</name>
    <dbReference type="NCBI Taxonomy" id="3101447"/>
    <lineage>
        <taxon>Archaea</taxon>
        <taxon>Candidatus Iainarchaeota</taxon>
        <taxon>Candidatus Iainarchaeia</taxon>
        <taxon>Candidatus Iainarchaeales</taxon>
        <taxon>Candidatus Iainarchaeaceae</taxon>
        <taxon>Candidatus Iainarchaeum</taxon>
    </lineage>
</organism>
<dbReference type="Pfam" id="PF09987">
    <property type="entry name" value="DUF2226"/>
    <property type="match status" value="1"/>
</dbReference>
<protein>
    <submittedName>
        <fullName evidence="1">DUF2226 domain-containing protein</fullName>
    </submittedName>
</protein>
<reference evidence="1" key="1">
    <citation type="journal article" date="2020" name="bioRxiv">
        <title>A rank-normalized archaeal taxonomy based on genome phylogeny resolves widespread incomplete and uneven classifications.</title>
        <authorList>
            <person name="Rinke C."/>
            <person name="Chuvochina M."/>
            <person name="Mussig A.J."/>
            <person name="Chaumeil P.-A."/>
            <person name="Waite D.W."/>
            <person name="Whitman W.B."/>
            <person name="Parks D.H."/>
            <person name="Hugenholtz P."/>
        </authorList>
    </citation>
    <scope>NUCLEOTIDE SEQUENCE</scope>
    <source>
        <strain evidence="1">UBA10219</strain>
    </source>
</reference>